<dbReference type="Proteomes" id="UP000192042">
    <property type="component" value="Chromosome I"/>
</dbReference>
<dbReference type="Gene3D" id="3.55.50.30">
    <property type="match status" value="1"/>
</dbReference>
<dbReference type="PROSITE" id="PS52016">
    <property type="entry name" value="TONB_DEPENDENT_REC_3"/>
    <property type="match status" value="1"/>
</dbReference>
<dbReference type="Gene3D" id="2.40.170.20">
    <property type="entry name" value="TonB-dependent receptor, beta-barrel domain"/>
    <property type="match status" value="1"/>
</dbReference>
<name>A0A1W1I762_9BACT</name>
<dbReference type="InterPro" id="IPR012910">
    <property type="entry name" value="Plug_dom"/>
</dbReference>
<dbReference type="Pfam" id="PF00593">
    <property type="entry name" value="TonB_dep_Rec_b-barrel"/>
    <property type="match status" value="1"/>
</dbReference>
<dbReference type="InterPro" id="IPR037066">
    <property type="entry name" value="Plug_dom_sf"/>
</dbReference>
<keyword evidence="11 12" id="KW-0998">Cell outer membrane</keyword>
<dbReference type="RefSeq" id="WP_080887200.1">
    <property type="nucleotide sequence ID" value="NZ_LT828648.1"/>
</dbReference>
<keyword evidence="9 12" id="KW-0472">Membrane</keyword>
<evidence type="ECO:0000256" key="7">
    <source>
        <dbReference type="ARBA" id="ARBA00023004"/>
    </source>
</evidence>
<keyword evidence="3 12" id="KW-0813">Transport</keyword>
<dbReference type="SMART" id="SM00965">
    <property type="entry name" value="STN"/>
    <property type="match status" value="1"/>
</dbReference>
<keyword evidence="7" id="KW-0408">Iron</keyword>
<dbReference type="EMBL" id="LT828648">
    <property type="protein sequence ID" value="SLM48878.1"/>
    <property type="molecule type" value="Genomic_DNA"/>
</dbReference>
<sequence length="906" mass="97946">MRIRQKKSASESVTPRLAWFMAATAMVHFSISAPEPARGKESDNEEGIKRKKPGLPNRSGEEPNGSGIPDERWHSADPPLTRPPSLARQRLMAQHGNDQQPEYDFDIPPQPLASALNRFGEQTGVQFAYSTEDVENVRTGGVSGRRTSEDALRLLLVDTGLNYRVTGTKTITLEKRTGTGAAAVGTGIAVGAVGAGVAGAAVAQGENGASDTPVNGTQAKPVKVPEVVVKDVKERTPVVDLPDGYKADVSSEAVLRFPAEIQELPMSVGVVTKDSIRERRAVTQTQAIEGIAGIAKAPVGGAARTEDYVIRGFQADPRANIGTSRDNGLSAFNNYVADPTLYERIEVIKGSASFTSGLAPAGGFVNRLLKAPQKENFIIAEAGGGSDGHYRTTLDANGVLPTIPQLSGRFVFTQNQDPEFFQNSGNQRFSFLPSVRFATENDFTLTVTGNVQHLRGKGYFGTPTTTEGLIPAGIKDSFLGPDNQLKIDYQSAHVEAEKKFAQGFRLKAKGQYSHDSSSYRYGFGYQYPGIGPSGNVSIYALGRDWKRESYAGEVNLTKEFSFFGNFSSVAAGMDYSTGTVNTKGTGFLPQGTVNISSPQNNFPFPPGFTDPAPNFIQDLHFNQTGAFAQGLLRPFAGTTLMAALRGNWITQTSFNPNGSHEGLNVSRLTPQIGLSQRLIEGLNVYASYGESIQPNFAITEDGSLLAPMTGQTFEIGSKWEPLGKRIMLTAALFNTELDNVSSPNPGNPTFSIGGQSQRNQGFEFEARGALTPQLQVNLAYTYLNTEITKSTISNVVGSRAYNAPKNTVSAFGSYDFSELLTKGLKLGAVVYYRSQVSSFPGSSNQTYEGYTRADVFAIYEPLKWLSLQLNLNNLFDARYVEGPFSYSAFNHFGAPRHVIGMLRLTY</sequence>
<evidence type="ECO:0000256" key="13">
    <source>
        <dbReference type="RuleBase" id="RU003357"/>
    </source>
</evidence>
<evidence type="ECO:0000259" key="15">
    <source>
        <dbReference type="SMART" id="SM00965"/>
    </source>
</evidence>
<dbReference type="AlphaFoldDB" id="A0A1W1I762"/>
<keyword evidence="4 12" id="KW-1134">Transmembrane beta strand</keyword>
<comment type="similarity">
    <text evidence="2 12 13">Belongs to the TonB-dependent receptor family.</text>
</comment>
<evidence type="ECO:0000256" key="10">
    <source>
        <dbReference type="ARBA" id="ARBA00023170"/>
    </source>
</evidence>
<dbReference type="InterPro" id="IPR011662">
    <property type="entry name" value="Secretin/TonB_short_N"/>
</dbReference>
<dbReference type="InterPro" id="IPR000531">
    <property type="entry name" value="Beta-barrel_TonB"/>
</dbReference>
<evidence type="ECO:0000256" key="12">
    <source>
        <dbReference type="PROSITE-ProRule" id="PRU01360"/>
    </source>
</evidence>
<feature type="compositionally biased region" description="Basic and acidic residues" evidence="14">
    <location>
        <begin position="37"/>
        <end position="48"/>
    </location>
</feature>
<proteinExistence type="inferred from homology"/>
<dbReference type="GO" id="GO:0009279">
    <property type="term" value="C:cell outer membrane"/>
    <property type="evidence" value="ECO:0007669"/>
    <property type="project" value="UniProtKB-SubCell"/>
</dbReference>
<dbReference type="InterPro" id="IPR036942">
    <property type="entry name" value="Beta-barrel_TonB_sf"/>
</dbReference>
<evidence type="ECO:0000256" key="1">
    <source>
        <dbReference type="ARBA" id="ARBA00004571"/>
    </source>
</evidence>
<dbReference type="Pfam" id="PF07715">
    <property type="entry name" value="Plug"/>
    <property type="match status" value="1"/>
</dbReference>
<evidence type="ECO:0000313" key="17">
    <source>
        <dbReference type="Proteomes" id="UP000192042"/>
    </source>
</evidence>
<dbReference type="OrthoDB" id="9760333at2"/>
<evidence type="ECO:0000256" key="11">
    <source>
        <dbReference type="ARBA" id="ARBA00023237"/>
    </source>
</evidence>
<evidence type="ECO:0000256" key="5">
    <source>
        <dbReference type="ARBA" id="ARBA00022496"/>
    </source>
</evidence>
<evidence type="ECO:0000256" key="2">
    <source>
        <dbReference type="ARBA" id="ARBA00009810"/>
    </source>
</evidence>
<dbReference type="KEGG" id="nja:NSJP_2711"/>
<evidence type="ECO:0000256" key="3">
    <source>
        <dbReference type="ARBA" id="ARBA00022448"/>
    </source>
</evidence>
<dbReference type="NCBIfam" id="TIGR01783">
    <property type="entry name" value="TonB-siderophor"/>
    <property type="match status" value="1"/>
</dbReference>
<dbReference type="GO" id="GO:0015344">
    <property type="term" value="F:siderophore uptake transmembrane transporter activity"/>
    <property type="evidence" value="ECO:0007669"/>
    <property type="project" value="TreeGrafter"/>
</dbReference>
<dbReference type="GO" id="GO:0038023">
    <property type="term" value="F:signaling receptor activity"/>
    <property type="evidence" value="ECO:0007669"/>
    <property type="project" value="InterPro"/>
</dbReference>
<evidence type="ECO:0000313" key="16">
    <source>
        <dbReference type="EMBL" id="SLM48878.1"/>
    </source>
</evidence>
<reference evidence="16 17" key="1">
    <citation type="submission" date="2017-03" db="EMBL/GenBank/DDBJ databases">
        <authorList>
            <person name="Afonso C.L."/>
            <person name="Miller P.J."/>
            <person name="Scott M.A."/>
            <person name="Spackman E."/>
            <person name="Goraichik I."/>
            <person name="Dimitrov K.M."/>
            <person name="Suarez D.L."/>
            <person name="Swayne D.E."/>
        </authorList>
    </citation>
    <scope>NUCLEOTIDE SEQUENCE [LARGE SCALE GENOMIC DNA]</scope>
    <source>
        <strain evidence="16">Genome sequencing of Nitrospira japonica strain NJ11</strain>
    </source>
</reference>
<comment type="subcellular location">
    <subcellularLocation>
        <location evidence="1 12">Cell outer membrane</location>
        <topology evidence="1 12">Multi-pass membrane protein</topology>
    </subcellularLocation>
</comment>
<dbReference type="Gene3D" id="2.170.130.10">
    <property type="entry name" value="TonB-dependent receptor, plug domain"/>
    <property type="match status" value="1"/>
</dbReference>
<keyword evidence="5" id="KW-0410">Iron transport</keyword>
<evidence type="ECO:0000256" key="8">
    <source>
        <dbReference type="ARBA" id="ARBA00023077"/>
    </source>
</evidence>
<evidence type="ECO:0000256" key="9">
    <source>
        <dbReference type="ARBA" id="ARBA00023136"/>
    </source>
</evidence>
<dbReference type="GO" id="GO:0015891">
    <property type="term" value="P:siderophore transport"/>
    <property type="evidence" value="ECO:0007669"/>
    <property type="project" value="InterPro"/>
</dbReference>
<keyword evidence="17" id="KW-1185">Reference proteome</keyword>
<dbReference type="Pfam" id="PF07660">
    <property type="entry name" value="STN"/>
    <property type="match status" value="1"/>
</dbReference>
<evidence type="ECO:0000256" key="14">
    <source>
        <dbReference type="SAM" id="MobiDB-lite"/>
    </source>
</evidence>
<organism evidence="16 17">
    <name type="scientific">Nitrospira japonica</name>
    <dbReference type="NCBI Taxonomy" id="1325564"/>
    <lineage>
        <taxon>Bacteria</taxon>
        <taxon>Pseudomonadati</taxon>
        <taxon>Nitrospirota</taxon>
        <taxon>Nitrospiria</taxon>
        <taxon>Nitrospirales</taxon>
        <taxon>Nitrospiraceae</taxon>
        <taxon>Nitrospira</taxon>
    </lineage>
</organism>
<dbReference type="STRING" id="1325564.NSJP_2711"/>
<feature type="region of interest" description="Disordered" evidence="14">
    <location>
        <begin position="31"/>
        <end position="84"/>
    </location>
</feature>
<dbReference type="PANTHER" id="PTHR32552">
    <property type="entry name" value="FERRICHROME IRON RECEPTOR-RELATED"/>
    <property type="match status" value="1"/>
</dbReference>
<feature type="domain" description="Secretin/TonB short N-terminal" evidence="15">
    <location>
        <begin position="125"/>
        <end position="176"/>
    </location>
</feature>
<evidence type="ECO:0000256" key="4">
    <source>
        <dbReference type="ARBA" id="ARBA00022452"/>
    </source>
</evidence>
<dbReference type="PANTHER" id="PTHR32552:SF74">
    <property type="entry name" value="HYDROXAMATE SIDEROPHORE RECEPTOR FHUE"/>
    <property type="match status" value="1"/>
</dbReference>
<keyword evidence="6 12" id="KW-0812">Transmembrane</keyword>
<accession>A0A1W1I762</accession>
<evidence type="ECO:0000256" key="6">
    <source>
        <dbReference type="ARBA" id="ARBA00022692"/>
    </source>
</evidence>
<dbReference type="InterPro" id="IPR039426">
    <property type="entry name" value="TonB-dep_rcpt-like"/>
</dbReference>
<dbReference type="CDD" id="cd01347">
    <property type="entry name" value="ligand_gated_channel"/>
    <property type="match status" value="1"/>
</dbReference>
<protein>
    <recommendedName>
        <fullName evidence="15">Secretin/TonB short N-terminal domain-containing protein</fullName>
    </recommendedName>
</protein>
<keyword evidence="5" id="KW-0406">Ion transport</keyword>
<keyword evidence="10" id="KW-0675">Receptor</keyword>
<dbReference type="SUPFAM" id="SSF56935">
    <property type="entry name" value="Porins"/>
    <property type="match status" value="1"/>
</dbReference>
<dbReference type="InterPro" id="IPR010105">
    <property type="entry name" value="TonB_sidphr_rcpt"/>
</dbReference>
<gene>
    <name evidence="16" type="ORF">NSJP_2711</name>
</gene>
<keyword evidence="8 13" id="KW-0798">TonB box</keyword>